<evidence type="ECO:0008006" key="4">
    <source>
        <dbReference type="Google" id="ProtNLM"/>
    </source>
</evidence>
<reference evidence="2 3" key="1">
    <citation type="submission" date="2018-07" db="EMBL/GenBank/DDBJ databases">
        <title>Rhizobium leguminosarum strain:ATCC 14479 Genome sequencing and assembly.</title>
        <authorList>
            <person name="Chakraborty R."/>
        </authorList>
    </citation>
    <scope>NUCLEOTIDE SEQUENCE [LARGE SCALE GENOMIC DNA]</scope>
    <source>
        <strain evidence="2 3">ATCC 14479</strain>
        <plasmid evidence="3">Plasmid unnamed2</plasmid>
    </source>
</reference>
<dbReference type="Proteomes" id="UP000251166">
    <property type="component" value="Plasmid unnamed2"/>
</dbReference>
<dbReference type="EMBL" id="CP030762">
    <property type="protein sequence ID" value="AXA43543.1"/>
    <property type="molecule type" value="Genomic_DNA"/>
</dbReference>
<sequence length="320" mass="35065">MTLETASPVQPNSHGGTPFGEMWRVAEQNPAYSLLEVLDSIDRDAWDIETPSADQRGVYARVNGQAALRRLREAMKGMQDEYPLDAPPRRRQWLASGCHIRVEAVLDARQVRELAGHCDHLLHTAGMRPVRLFENPQILSEETIAAIARTALAALPQSLSSSARPALLKRRTLLRRTFSPAQLPNAHGNANNQFWHQDSNQKFNDAPMLTLWIPLQGGAGRTCPGLEVIDAPVSYFSILHGDSSQTVCPILSDMFPGAKITSLEAAAGDCVMFNGLTFHQTATNTEMREHRDVLLIRIIEAADAAHFGPNGAADGIVPLV</sequence>
<dbReference type="AlphaFoldDB" id="A0A2Z4YTQ5"/>
<keyword evidence="2" id="KW-0614">Plasmid</keyword>
<evidence type="ECO:0000313" key="3">
    <source>
        <dbReference type="Proteomes" id="UP000251166"/>
    </source>
</evidence>
<proteinExistence type="predicted"/>
<dbReference type="RefSeq" id="WP_063474939.1">
    <property type="nucleotide sequence ID" value="NZ_CP030762.1"/>
</dbReference>
<gene>
    <name evidence="2" type="ORF">DLJ82_7298</name>
</gene>
<feature type="region of interest" description="Disordered" evidence="1">
    <location>
        <begin position="1"/>
        <end position="20"/>
    </location>
</feature>
<evidence type="ECO:0000256" key="1">
    <source>
        <dbReference type="SAM" id="MobiDB-lite"/>
    </source>
</evidence>
<dbReference type="Gene3D" id="2.60.120.620">
    <property type="entry name" value="q2cbj1_9rhob like domain"/>
    <property type="match status" value="1"/>
</dbReference>
<accession>A0A2Z4YTQ5</accession>
<geneLocation type="plasmid" evidence="2 3">
    <name>unnamed2</name>
</geneLocation>
<feature type="compositionally biased region" description="Polar residues" evidence="1">
    <location>
        <begin position="1"/>
        <end position="15"/>
    </location>
</feature>
<organism evidence="2 3">
    <name type="scientific">Rhizobium leguminosarum</name>
    <dbReference type="NCBI Taxonomy" id="384"/>
    <lineage>
        <taxon>Bacteria</taxon>
        <taxon>Pseudomonadati</taxon>
        <taxon>Pseudomonadota</taxon>
        <taxon>Alphaproteobacteria</taxon>
        <taxon>Hyphomicrobiales</taxon>
        <taxon>Rhizobiaceae</taxon>
        <taxon>Rhizobium/Agrobacterium group</taxon>
        <taxon>Rhizobium</taxon>
    </lineage>
</organism>
<protein>
    <recommendedName>
        <fullName evidence="4">Phytanoyl-CoA dioxygenase</fullName>
    </recommendedName>
</protein>
<evidence type="ECO:0000313" key="2">
    <source>
        <dbReference type="EMBL" id="AXA43543.1"/>
    </source>
</evidence>
<dbReference type="SUPFAM" id="SSF51197">
    <property type="entry name" value="Clavaminate synthase-like"/>
    <property type="match status" value="1"/>
</dbReference>
<name>A0A2Z4YTQ5_RHILE</name>